<keyword evidence="3" id="KW-1185">Reference proteome</keyword>
<feature type="signal peptide" evidence="1">
    <location>
        <begin position="1"/>
        <end position="38"/>
    </location>
</feature>
<protein>
    <submittedName>
        <fullName evidence="2">Avidin family</fullName>
    </submittedName>
</protein>
<dbReference type="InterPro" id="IPR036896">
    <property type="entry name" value="Avidin-like_sf"/>
</dbReference>
<dbReference type="SUPFAM" id="SSF50876">
    <property type="entry name" value="Avidin/streptavidin"/>
    <property type="match status" value="1"/>
</dbReference>
<evidence type="ECO:0000256" key="1">
    <source>
        <dbReference type="SAM" id="SignalP"/>
    </source>
</evidence>
<sequence>MDHMLKYTHFVFQRILMKANLLNLLLIIFAFSSQTTFAAQNTISYKNERGSILQLNIQDNNKIDGYFTTAVASKTCPQAINVKRPITGFMIGNAITVSIVYPMCESVLSLSGNFDKNKQTLDTISILNKQAENIIKEGPGARFIGHDFYKRLS</sequence>
<feature type="chain" id="PRO_5016936920" evidence="1">
    <location>
        <begin position="39"/>
        <end position="153"/>
    </location>
</feature>
<reference evidence="2 3" key="1">
    <citation type="submission" date="2018-06" db="EMBL/GenBank/DDBJ databases">
        <authorList>
            <consortium name="Pathogen Informatics"/>
            <person name="Doyle S."/>
        </authorList>
    </citation>
    <scope>NUCLEOTIDE SEQUENCE [LARGE SCALE GENOMIC DNA]</scope>
    <source>
        <strain evidence="2 3">NCTC13316</strain>
    </source>
</reference>
<dbReference type="Gene3D" id="2.40.128.30">
    <property type="entry name" value="Avidin-like"/>
    <property type="match status" value="1"/>
</dbReference>
<name>A0A378JUU1_9GAMM</name>
<dbReference type="AlphaFoldDB" id="A0A378JUU1"/>
<keyword evidence="1" id="KW-0732">Signal</keyword>
<proteinExistence type="predicted"/>
<dbReference type="Proteomes" id="UP000254794">
    <property type="component" value="Unassembled WGS sequence"/>
</dbReference>
<accession>A0A378JUU1</accession>
<gene>
    <name evidence="2" type="ORF">NCTC13316_02085</name>
</gene>
<evidence type="ECO:0000313" key="2">
    <source>
        <dbReference type="EMBL" id="STX51982.1"/>
    </source>
</evidence>
<evidence type="ECO:0000313" key="3">
    <source>
        <dbReference type="Proteomes" id="UP000254794"/>
    </source>
</evidence>
<dbReference type="EMBL" id="UGOD01000001">
    <property type="protein sequence ID" value="STX51982.1"/>
    <property type="molecule type" value="Genomic_DNA"/>
</dbReference>
<organism evidence="2 3">
    <name type="scientific">Legionella busanensis</name>
    <dbReference type="NCBI Taxonomy" id="190655"/>
    <lineage>
        <taxon>Bacteria</taxon>
        <taxon>Pseudomonadati</taxon>
        <taxon>Pseudomonadota</taxon>
        <taxon>Gammaproteobacteria</taxon>
        <taxon>Legionellales</taxon>
        <taxon>Legionellaceae</taxon>
        <taxon>Legionella</taxon>
    </lineage>
</organism>